<accession>B1I1Q5</accession>
<dbReference type="Pfam" id="PF10648">
    <property type="entry name" value="Gmad2"/>
    <property type="match status" value="1"/>
</dbReference>
<feature type="region of interest" description="Disordered" evidence="1">
    <location>
        <begin position="31"/>
        <end position="50"/>
    </location>
</feature>
<reference evidence="4 5" key="2">
    <citation type="journal article" date="2008" name="Science">
        <title>Environmental genomics reveals a single-species ecosystem deep within Earth.</title>
        <authorList>
            <person name="Chivian D."/>
            <person name="Brodie E.L."/>
            <person name="Alm E.J."/>
            <person name="Culley D.E."/>
            <person name="Dehal P.S."/>
            <person name="Desantis T.Z."/>
            <person name="Gihring T.M."/>
            <person name="Lapidus A."/>
            <person name="Lin L.H."/>
            <person name="Lowry S.R."/>
            <person name="Moser D.P."/>
            <person name="Richardson P.M."/>
            <person name="Southam G."/>
            <person name="Wanger G."/>
            <person name="Pratt L.M."/>
            <person name="Andersen G.L."/>
            <person name="Hazen T.C."/>
            <person name="Brockman F.J."/>
            <person name="Arkin A.P."/>
            <person name="Onstott T.C."/>
        </authorList>
    </citation>
    <scope>NUCLEOTIDE SEQUENCE [LARGE SCALE GENOMIC DNA]</scope>
    <source>
        <strain evidence="4 5">MP104C</strain>
    </source>
</reference>
<dbReference type="STRING" id="477974.Daud_0450"/>
<dbReference type="Pfam" id="PF14343">
    <property type="entry name" value="PrcB_C"/>
    <property type="match status" value="1"/>
</dbReference>
<dbReference type="eggNOG" id="COG5401">
    <property type="taxonomic scope" value="Bacteria"/>
</dbReference>
<feature type="domain" description="Bacterial spore germination immunoglobulin-like" evidence="2">
    <location>
        <begin position="184"/>
        <end position="266"/>
    </location>
</feature>
<keyword evidence="5" id="KW-1185">Reference proteome</keyword>
<feature type="domain" description="PrcB C-terminal" evidence="3">
    <location>
        <begin position="91"/>
        <end position="147"/>
    </location>
</feature>
<protein>
    <recommendedName>
        <fullName evidence="6">PrcB C-terminal domain-containing protein</fullName>
    </recommendedName>
</protein>
<reference evidence="5" key="1">
    <citation type="submission" date="2007-10" db="EMBL/GenBank/DDBJ databases">
        <title>Complete sequence of chromosome of Desulforudis audaxviator MP104C.</title>
        <authorList>
            <person name="Copeland A."/>
            <person name="Lucas S."/>
            <person name="Lapidus A."/>
            <person name="Barry K."/>
            <person name="Glavina del Rio T."/>
            <person name="Dalin E."/>
            <person name="Tice H."/>
            <person name="Bruce D."/>
            <person name="Pitluck S."/>
            <person name="Lowry S.R."/>
            <person name="Larimer F."/>
            <person name="Land M.L."/>
            <person name="Hauser L."/>
            <person name="Kyrpides N."/>
            <person name="Ivanova N.N."/>
            <person name="Richardson P."/>
        </authorList>
    </citation>
    <scope>NUCLEOTIDE SEQUENCE [LARGE SCALE GENOMIC DNA]</scope>
    <source>
        <strain evidence="5">MP104C</strain>
    </source>
</reference>
<evidence type="ECO:0000313" key="5">
    <source>
        <dbReference type="Proteomes" id="UP000008544"/>
    </source>
</evidence>
<dbReference type="RefSeq" id="WP_012301585.1">
    <property type="nucleotide sequence ID" value="NC_010424.1"/>
</dbReference>
<organism evidence="4 5">
    <name type="scientific">Desulforudis audaxviator (strain MP104C)</name>
    <dbReference type="NCBI Taxonomy" id="477974"/>
    <lineage>
        <taxon>Bacteria</taxon>
        <taxon>Bacillati</taxon>
        <taxon>Bacillota</taxon>
        <taxon>Clostridia</taxon>
        <taxon>Thermoanaerobacterales</taxon>
        <taxon>Candidatus Desulforudaceae</taxon>
        <taxon>Candidatus Desulforudis</taxon>
    </lineage>
</organism>
<dbReference type="Proteomes" id="UP000008544">
    <property type="component" value="Chromosome"/>
</dbReference>
<proteinExistence type="predicted"/>
<evidence type="ECO:0000256" key="1">
    <source>
        <dbReference type="SAM" id="MobiDB-lite"/>
    </source>
</evidence>
<feature type="compositionally biased region" description="Pro residues" evidence="1">
    <location>
        <begin position="31"/>
        <end position="49"/>
    </location>
</feature>
<evidence type="ECO:0008006" key="6">
    <source>
        <dbReference type="Google" id="ProtNLM"/>
    </source>
</evidence>
<evidence type="ECO:0000313" key="4">
    <source>
        <dbReference type="EMBL" id="ACA58996.1"/>
    </source>
</evidence>
<name>B1I1Q5_DESAP</name>
<dbReference type="EMBL" id="CP000860">
    <property type="protein sequence ID" value="ACA58996.1"/>
    <property type="molecule type" value="Genomic_DNA"/>
</dbReference>
<sequence>MLLKTGACRFVLSLLLITALLTGCAIRPGPGPAPAPEPGPPGPADPPKPAYNLSGGFARPAYDTLPVEIRNWVDNSRQIMLGQSRLFGNYLYILVTYGEKPTGGHHVNITNVVETPEALVVKVDLLDPPPGQPVTQAFTYPYDLVVTAPTDREIRFDTTVEWPRVPTLLGIDHLEPIVAGRGGIRVFAPAPDSTVPDQFVFRGIANTFEGNVNYRVETRDGKPLLEHFTTGAQGDWGHFQEIVELPAEAPEALVLRVFTYSPKDGSVEGDFEIPITLRR</sequence>
<gene>
    <name evidence="4" type="ordered locus">Daud_0450</name>
</gene>
<dbReference type="HOGENOM" id="CLU_996489_0_0_9"/>
<dbReference type="KEGG" id="dau:Daud_0450"/>
<evidence type="ECO:0000259" key="3">
    <source>
        <dbReference type="Pfam" id="PF14343"/>
    </source>
</evidence>
<dbReference type="OrthoDB" id="1809934at2"/>
<dbReference type="InterPro" id="IPR025748">
    <property type="entry name" value="PrcB_C_dom"/>
</dbReference>
<dbReference type="AlphaFoldDB" id="B1I1Q5"/>
<dbReference type="InterPro" id="IPR018911">
    <property type="entry name" value="Gmad2_Ig-like_dom"/>
</dbReference>
<evidence type="ECO:0000259" key="2">
    <source>
        <dbReference type="Pfam" id="PF10648"/>
    </source>
</evidence>
<dbReference type="PROSITE" id="PS51257">
    <property type="entry name" value="PROKAR_LIPOPROTEIN"/>
    <property type="match status" value="1"/>
</dbReference>